<accession>A0A6G1KT20</accession>
<dbReference type="Proteomes" id="UP000799428">
    <property type="component" value="Unassembled WGS sequence"/>
</dbReference>
<keyword evidence="3" id="KW-1185">Reference proteome</keyword>
<feature type="region of interest" description="Disordered" evidence="1">
    <location>
        <begin position="92"/>
        <end position="119"/>
    </location>
</feature>
<feature type="compositionally biased region" description="Pro residues" evidence="1">
    <location>
        <begin position="61"/>
        <end position="72"/>
    </location>
</feature>
<proteinExistence type="predicted"/>
<sequence length="280" mass="30726">MFADQTRGRPGRGGGRRSKLQHATLLHSTTHQIPPYSMYVPPPPVPLHAAAAAAAALPSPSSSPPPPPPASPPTLRRRNARTACMYSTYSTRRFSSSATGKQRRLQVRSNSAFQGRGTHTGEPSVLKTFHYYGPLPHCTSSTIPACLPCVVEPTEYVCTCTHLISSTCGRLPPCTTRVHSCAKLLHSTASSTASSVHKLLPLVITALCFWTPPPWRHGFTLVWVRVRERERVHVLPIYLKAGLVLVSQEFLPSFNMDWRGKGRSFLIHAANKTRGKNLLP</sequence>
<name>A0A6G1KT20_9PLEO</name>
<dbReference type="AlphaFoldDB" id="A0A6G1KT20"/>
<feature type="compositionally biased region" description="Low complexity" evidence="1">
    <location>
        <begin position="51"/>
        <end position="60"/>
    </location>
</feature>
<protein>
    <submittedName>
        <fullName evidence="2">Uncharacterized protein</fullName>
    </submittedName>
</protein>
<gene>
    <name evidence="2" type="ORF">K504DRAFT_32655</name>
</gene>
<reference evidence="2" key="1">
    <citation type="journal article" date="2020" name="Stud. Mycol.">
        <title>101 Dothideomycetes genomes: a test case for predicting lifestyles and emergence of pathogens.</title>
        <authorList>
            <person name="Haridas S."/>
            <person name="Albert R."/>
            <person name="Binder M."/>
            <person name="Bloem J."/>
            <person name="Labutti K."/>
            <person name="Salamov A."/>
            <person name="Andreopoulos B."/>
            <person name="Baker S."/>
            <person name="Barry K."/>
            <person name="Bills G."/>
            <person name="Bluhm B."/>
            <person name="Cannon C."/>
            <person name="Castanera R."/>
            <person name="Culley D."/>
            <person name="Daum C."/>
            <person name="Ezra D."/>
            <person name="Gonzalez J."/>
            <person name="Henrissat B."/>
            <person name="Kuo A."/>
            <person name="Liang C."/>
            <person name="Lipzen A."/>
            <person name="Lutzoni F."/>
            <person name="Magnuson J."/>
            <person name="Mondo S."/>
            <person name="Nolan M."/>
            <person name="Ohm R."/>
            <person name="Pangilinan J."/>
            <person name="Park H.-J."/>
            <person name="Ramirez L."/>
            <person name="Alfaro M."/>
            <person name="Sun H."/>
            <person name="Tritt A."/>
            <person name="Yoshinaga Y."/>
            <person name="Zwiers L.-H."/>
            <person name="Turgeon B."/>
            <person name="Goodwin S."/>
            <person name="Spatafora J."/>
            <person name="Crous P."/>
            <person name="Grigoriev I."/>
        </authorList>
    </citation>
    <scope>NUCLEOTIDE SEQUENCE</scope>
    <source>
        <strain evidence="2">CBS 279.74</strain>
    </source>
</reference>
<dbReference type="EMBL" id="MU005764">
    <property type="protein sequence ID" value="KAF2715695.1"/>
    <property type="molecule type" value="Genomic_DNA"/>
</dbReference>
<evidence type="ECO:0000256" key="1">
    <source>
        <dbReference type="SAM" id="MobiDB-lite"/>
    </source>
</evidence>
<organism evidence="2 3">
    <name type="scientific">Pleomassaria siparia CBS 279.74</name>
    <dbReference type="NCBI Taxonomy" id="1314801"/>
    <lineage>
        <taxon>Eukaryota</taxon>
        <taxon>Fungi</taxon>
        <taxon>Dikarya</taxon>
        <taxon>Ascomycota</taxon>
        <taxon>Pezizomycotina</taxon>
        <taxon>Dothideomycetes</taxon>
        <taxon>Pleosporomycetidae</taxon>
        <taxon>Pleosporales</taxon>
        <taxon>Pleomassariaceae</taxon>
        <taxon>Pleomassaria</taxon>
    </lineage>
</organism>
<evidence type="ECO:0000313" key="2">
    <source>
        <dbReference type="EMBL" id="KAF2715695.1"/>
    </source>
</evidence>
<feature type="region of interest" description="Disordered" evidence="1">
    <location>
        <begin position="51"/>
        <end position="78"/>
    </location>
</feature>
<evidence type="ECO:0000313" key="3">
    <source>
        <dbReference type="Proteomes" id="UP000799428"/>
    </source>
</evidence>